<accession>A0AAV5K871</accession>
<protein>
    <submittedName>
        <fullName evidence="1">Uncharacterized protein</fullName>
    </submittedName>
</protein>
<sequence length="50" mass="5559">MLEDSALIFLLGIQTSSAFSGRRLCCNLRVYNLTAAAPIRLLLRHLRVGN</sequence>
<reference evidence="1 2" key="1">
    <citation type="journal article" date="2021" name="Commun. Biol.">
        <title>The genome of Shorea leprosula (Dipterocarpaceae) highlights the ecological relevance of drought in aseasonal tropical rainforests.</title>
        <authorList>
            <person name="Ng K.K.S."/>
            <person name="Kobayashi M.J."/>
            <person name="Fawcett J.A."/>
            <person name="Hatakeyama M."/>
            <person name="Paape T."/>
            <person name="Ng C.H."/>
            <person name="Ang C.C."/>
            <person name="Tnah L.H."/>
            <person name="Lee C.T."/>
            <person name="Nishiyama T."/>
            <person name="Sese J."/>
            <person name="O'Brien M.J."/>
            <person name="Copetti D."/>
            <person name="Mohd Noor M.I."/>
            <person name="Ong R.C."/>
            <person name="Putra M."/>
            <person name="Sireger I.Z."/>
            <person name="Indrioko S."/>
            <person name="Kosugi Y."/>
            <person name="Izuno A."/>
            <person name="Isagi Y."/>
            <person name="Lee S.L."/>
            <person name="Shimizu K.K."/>
        </authorList>
    </citation>
    <scope>NUCLEOTIDE SEQUENCE [LARGE SCALE GENOMIC DNA]</scope>
    <source>
        <strain evidence="1">214</strain>
    </source>
</reference>
<dbReference type="EMBL" id="BPVZ01000052">
    <property type="protein sequence ID" value="GKV19045.1"/>
    <property type="molecule type" value="Genomic_DNA"/>
</dbReference>
<dbReference type="Proteomes" id="UP001054252">
    <property type="component" value="Unassembled WGS sequence"/>
</dbReference>
<name>A0AAV5K871_9ROSI</name>
<keyword evidence="2" id="KW-1185">Reference proteome</keyword>
<evidence type="ECO:0000313" key="1">
    <source>
        <dbReference type="EMBL" id="GKV19045.1"/>
    </source>
</evidence>
<gene>
    <name evidence="1" type="ORF">SLEP1_g29344</name>
</gene>
<evidence type="ECO:0000313" key="2">
    <source>
        <dbReference type="Proteomes" id="UP001054252"/>
    </source>
</evidence>
<dbReference type="AlphaFoldDB" id="A0AAV5K871"/>
<organism evidence="1 2">
    <name type="scientific">Rubroshorea leprosula</name>
    <dbReference type="NCBI Taxonomy" id="152421"/>
    <lineage>
        <taxon>Eukaryota</taxon>
        <taxon>Viridiplantae</taxon>
        <taxon>Streptophyta</taxon>
        <taxon>Embryophyta</taxon>
        <taxon>Tracheophyta</taxon>
        <taxon>Spermatophyta</taxon>
        <taxon>Magnoliopsida</taxon>
        <taxon>eudicotyledons</taxon>
        <taxon>Gunneridae</taxon>
        <taxon>Pentapetalae</taxon>
        <taxon>rosids</taxon>
        <taxon>malvids</taxon>
        <taxon>Malvales</taxon>
        <taxon>Dipterocarpaceae</taxon>
        <taxon>Rubroshorea</taxon>
    </lineage>
</organism>
<proteinExistence type="predicted"/>
<comment type="caution">
    <text evidence="1">The sequence shown here is derived from an EMBL/GenBank/DDBJ whole genome shotgun (WGS) entry which is preliminary data.</text>
</comment>